<organism evidence="2 3">
    <name type="scientific">Pseudomonas schmalbachii</name>
    <dbReference type="NCBI Taxonomy" id="2816993"/>
    <lineage>
        <taxon>Bacteria</taxon>
        <taxon>Pseudomonadati</taxon>
        <taxon>Pseudomonadota</taxon>
        <taxon>Gammaproteobacteria</taxon>
        <taxon>Pseudomonadales</taxon>
        <taxon>Pseudomonadaceae</taxon>
        <taxon>Pseudomonas</taxon>
    </lineage>
</organism>
<keyword evidence="3" id="KW-1185">Reference proteome</keyword>
<keyword evidence="1" id="KW-0472">Membrane</keyword>
<proteinExistence type="predicted"/>
<dbReference type="Proteomes" id="UP000669060">
    <property type="component" value="Unassembled WGS sequence"/>
</dbReference>
<sequence length="130" mass="14349">MTDGKDAGPDSSANRPSLRRLAAAFLGLLEGHVELFGVELQEQKGHLLKLLLLAGFCLVFAMLLLVGLSALVMVVFWDTYRLQAAIGLCLFHGLGCLFCIWRLRAMSDDESSPFSATLEELARDRERLLP</sequence>
<evidence type="ECO:0000256" key="1">
    <source>
        <dbReference type="SAM" id="Phobius"/>
    </source>
</evidence>
<protein>
    <submittedName>
        <fullName evidence="2">Phage holin family protein</fullName>
    </submittedName>
</protein>
<dbReference type="EMBL" id="JAELYA010000005">
    <property type="protein sequence ID" value="MBO3276584.1"/>
    <property type="molecule type" value="Genomic_DNA"/>
</dbReference>
<dbReference type="Pfam" id="PF07332">
    <property type="entry name" value="Phage_holin_3_6"/>
    <property type="match status" value="1"/>
</dbReference>
<keyword evidence="1" id="KW-0812">Transmembrane</keyword>
<reference evidence="2 3" key="1">
    <citation type="submission" date="2020-12" db="EMBL/GenBank/DDBJ databases">
        <title>Pseudomonas schmalbachii sp. nov. isolated from millipede gut.</title>
        <authorList>
            <person name="Shelomi M."/>
        </authorList>
    </citation>
    <scope>NUCLEOTIDE SEQUENCE [LARGE SCALE GENOMIC DNA]</scope>
    <source>
        <strain evidence="2 3">Milli4</strain>
    </source>
</reference>
<name>A0ABS3TVI8_9PSED</name>
<gene>
    <name evidence="2" type="ORF">JFY56_15250</name>
</gene>
<keyword evidence="1" id="KW-1133">Transmembrane helix</keyword>
<accession>A0ABS3TVI8</accession>
<comment type="caution">
    <text evidence="2">The sequence shown here is derived from an EMBL/GenBank/DDBJ whole genome shotgun (WGS) entry which is preliminary data.</text>
</comment>
<evidence type="ECO:0000313" key="3">
    <source>
        <dbReference type="Proteomes" id="UP000669060"/>
    </source>
</evidence>
<feature type="transmembrane region" description="Helical" evidence="1">
    <location>
        <begin position="82"/>
        <end position="101"/>
    </location>
</feature>
<dbReference type="InterPro" id="IPR009937">
    <property type="entry name" value="Phage_holin_3_6"/>
</dbReference>
<feature type="transmembrane region" description="Helical" evidence="1">
    <location>
        <begin position="50"/>
        <end position="76"/>
    </location>
</feature>
<dbReference type="RefSeq" id="WP_208314681.1">
    <property type="nucleotide sequence ID" value="NZ_JAELYA010000005.1"/>
</dbReference>
<evidence type="ECO:0000313" key="2">
    <source>
        <dbReference type="EMBL" id="MBO3276584.1"/>
    </source>
</evidence>